<evidence type="ECO:0000256" key="8">
    <source>
        <dbReference type="ARBA" id="ARBA00023136"/>
    </source>
</evidence>
<evidence type="ECO:0000313" key="13">
    <source>
        <dbReference type="Proteomes" id="UP000188388"/>
    </source>
</evidence>
<feature type="transmembrane region" description="Helical" evidence="11">
    <location>
        <begin position="155"/>
        <end position="174"/>
    </location>
</feature>
<comment type="subcellular location">
    <subcellularLocation>
        <location evidence="1">Cell membrane</location>
        <topology evidence="1">Multi-pass membrane protein</topology>
    </subcellularLocation>
</comment>
<accession>A0A1R3V0P2</accession>
<evidence type="ECO:0000256" key="1">
    <source>
        <dbReference type="ARBA" id="ARBA00004651"/>
    </source>
</evidence>
<evidence type="ECO:0000256" key="2">
    <source>
        <dbReference type="ARBA" id="ARBA00022448"/>
    </source>
</evidence>
<dbReference type="Proteomes" id="UP000188388">
    <property type="component" value="Unassembled WGS sequence"/>
</dbReference>
<keyword evidence="7 11" id="KW-1133">Transmembrane helix</keyword>
<organism evidence="12 13">
    <name type="scientific">Mesorhizobium prunaredense</name>
    <dbReference type="NCBI Taxonomy" id="1631249"/>
    <lineage>
        <taxon>Bacteria</taxon>
        <taxon>Pseudomonadati</taxon>
        <taxon>Pseudomonadota</taxon>
        <taxon>Alphaproteobacteria</taxon>
        <taxon>Hyphomicrobiales</taxon>
        <taxon>Phyllobacteriaceae</taxon>
        <taxon>Mesorhizobium</taxon>
    </lineage>
</organism>
<evidence type="ECO:0000256" key="10">
    <source>
        <dbReference type="ARBA" id="ARBA00035686"/>
    </source>
</evidence>
<sequence length="439" mass="46164">MTDTTSNTPTADRARESELSPFGRFLKATELDIRMLGMVGALLIIWVGIHILSGGLFLTPRNLWNLSVQTSSVAIMATGMVLVIVMRNIDLSVGSVEGMIGMVMGVAQAEFLIRVMGLQLGNPWIWVIALAAGVALGLMIGALQGFIIAYLEVPAFIVTLGGLLIWRGMAWLMTSGRTVAPLDATFQLMGGGPRGSIGATASWIVGILACVAVALMLLNGRSQRKRFKFPLRPVWAESLLGVVACAAILGAVWIANSYPWPIGIVRQYAQRNGITIPEGGLFIAHGIAIPVLIAVAVGVVMTFITRRTRFGRYVFAIGGNPEAAELAGINTRWVTMKVFMIMGVLAAISAAIASARLNAATNALGTLDELLVIAAAVIGGTSLAGGSGTVLGAMLGALLMQSLQSGMVLLGIDSPLQSVVVGAVLVVAVWLDTVYRKRV</sequence>
<dbReference type="InterPro" id="IPR001851">
    <property type="entry name" value="ABC_transp_permease"/>
</dbReference>
<feature type="transmembrane region" description="Helical" evidence="11">
    <location>
        <begin position="98"/>
        <end position="117"/>
    </location>
</feature>
<evidence type="ECO:0000256" key="3">
    <source>
        <dbReference type="ARBA" id="ARBA00022475"/>
    </source>
</evidence>
<evidence type="ECO:0000256" key="11">
    <source>
        <dbReference type="SAM" id="Phobius"/>
    </source>
</evidence>
<comment type="function">
    <text evidence="9">Part of the binding-protein-dependent transport system for D-xylose. Probably responsible for the translocation of the substrate across the membrane.</text>
</comment>
<dbReference type="Pfam" id="PF02653">
    <property type="entry name" value="BPD_transp_2"/>
    <property type="match status" value="1"/>
</dbReference>
<evidence type="ECO:0000256" key="4">
    <source>
        <dbReference type="ARBA" id="ARBA00022519"/>
    </source>
</evidence>
<dbReference type="GO" id="GO:0005886">
    <property type="term" value="C:plasma membrane"/>
    <property type="evidence" value="ECO:0007669"/>
    <property type="project" value="UniProtKB-SubCell"/>
</dbReference>
<dbReference type="CDD" id="cd06579">
    <property type="entry name" value="TM_PBP1_transp_AraH_like"/>
    <property type="match status" value="1"/>
</dbReference>
<evidence type="ECO:0000256" key="6">
    <source>
        <dbReference type="ARBA" id="ARBA00022692"/>
    </source>
</evidence>
<feature type="transmembrane region" description="Helical" evidence="11">
    <location>
        <begin position="194"/>
        <end position="218"/>
    </location>
</feature>
<dbReference type="PANTHER" id="PTHR32196">
    <property type="entry name" value="ABC TRANSPORTER PERMEASE PROTEIN YPHD-RELATED-RELATED"/>
    <property type="match status" value="1"/>
</dbReference>
<keyword evidence="6 11" id="KW-0812">Transmembrane</keyword>
<feature type="transmembrane region" description="Helical" evidence="11">
    <location>
        <begin position="123"/>
        <end position="143"/>
    </location>
</feature>
<dbReference type="PANTHER" id="PTHR32196:SF32">
    <property type="entry name" value="XYLOSE TRANSPORT SYSTEM PERMEASE PROTEIN XYLH"/>
    <property type="match status" value="1"/>
</dbReference>
<dbReference type="AlphaFoldDB" id="A0A1R3V0P2"/>
<keyword evidence="13" id="KW-1185">Reference proteome</keyword>
<evidence type="ECO:0000256" key="9">
    <source>
        <dbReference type="ARBA" id="ARBA00035611"/>
    </source>
</evidence>
<keyword evidence="5" id="KW-0762">Sugar transport</keyword>
<protein>
    <recommendedName>
        <fullName evidence="10">Xylose transport system permease protein XylH</fullName>
    </recommendedName>
</protein>
<keyword evidence="3" id="KW-1003">Cell membrane</keyword>
<dbReference type="STRING" id="1631249.BQ8794_110255"/>
<proteinExistence type="predicted"/>
<feature type="transmembrane region" description="Helical" evidence="11">
    <location>
        <begin position="371"/>
        <end position="400"/>
    </location>
</feature>
<keyword evidence="2" id="KW-0813">Transport</keyword>
<dbReference type="EMBL" id="FTPD01000003">
    <property type="protein sequence ID" value="SIT53449.1"/>
    <property type="molecule type" value="Genomic_DNA"/>
</dbReference>
<feature type="transmembrane region" description="Helical" evidence="11">
    <location>
        <begin position="239"/>
        <end position="260"/>
    </location>
</feature>
<dbReference type="GO" id="GO:0022857">
    <property type="term" value="F:transmembrane transporter activity"/>
    <property type="evidence" value="ECO:0007669"/>
    <property type="project" value="InterPro"/>
</dbReference>
<dbReference type="RefSeq" id="WP_077373271.1">
    <property type="nucleotide sequence ID" value="NZ_FTPD01000003.1"/>
</dbReference>
<reference evidence="13" key="1">
    <citation type="submission" date="2017-01" db="EMBL/GenBank/DDBJ databases">
        <authorList>
            <person name="Brunel B."/>
        </authorList>
    </citation>
    <scope>NUCLEOTIDE SEQUENCE [LARGE SCALE GENOMIC DNA]</scope>
</reference>
<evidence type="ECO:0000256" key="5">
    <source>
        <dbReference type="ARBA" id="ARBA00022597"/>
    </source>
</evidence>
<feature type="transmembrane region" description="Helical" evidence="11">
    <location>
        <begin position="35"/>
        <end position="58"/>
    </location>
</feature>
<feature type="transmembrane region" description="Helical" evidence="11">
    <location>
        <begin position="280"/>
        <end position="304"/>
    </location>
</feature>
<name>A0A1R3V0P2_9HYPH</name>
<feature type="transmembrane region" description="Helical" evidence="11">
    <location>
        <begin position="64"/>
        <end position="86"/>
    </location>
</feature>
<keyword evidence="8 11" id="KW-0472">Membrane</keyword>
<gene>
    <name evidence="12" type="primary">xylH</name>
    <name evidence="12" type="ORF">BQ8794_110255</name>
</gene>
<feature type="transmembrane region" description="Helical" evidence="11">
    <location>
        <begin position="407"/>
        <end position="431"/>
    </location>
</feature>
<feature type="transmembrane region" description="Helical" evidence="11">
    <location>
        <begin position="338"/>
        <end position="359"/>
    </location>
</feature>
<keyword evidence="4" id="KW-0997">Cell inner membrane</keyword>
<evidence type="ECO:0000313" key="12">
    <source>
        <dbReference type="EMBL" id="SIT53449.1"/>
    </source>
</evidence>
<evidence type="ECO:0000256" key="7">
    <source>
        <dbReference type="ARBA" id="ARBA00022989"/>
    </source>
</evidence>